<dbReference type="Proteomes" id="UP001283361">
    <property type="component" value="Unassembled WGS sequence"/>
</dbReference>
<organism evidence="1 2">
    <name type="scientific">Elysia crispata</name>
    <name type="common">lettuce slug</name>
    <dbReference type="NCBI Taxonomy" id="231223"/>
    <lineage>
        <taxon>Eukaryota</taxon>
        <taxon>Metazoa</taxon>
        <taxon>Spiralia</taxon>
        <taxon>Lophotrochozoa</taxon>
        <taxon>Mollusca</taxon>
        <taxon>Gastropoda</taxon>
        <taxon>Heterobranchia</taxon>
        <taxon>Euthyneura</taxon>
        <taxon>Panpulmonata</taxon>
        <taxon>Sacoglossa</taxon>
        <taxon>Placobranchoidea</taxon>
        <taxon>Plakobranchidae</taxon>
        <taxon>Elysia</taxon>
    </lineage>
</organism>
<evidence type="ECO:0000313" key="2">
    <source>
        <dbReference type="Proteomes" id="UP001283361"/>
    </source>
</evidence>
<accession>A0AAE0Z865</accession>
<evidence type="ECO:0000313" key="1">
    <source>
        <dbReference type="EMBL" id="KAK3764557.1"/>
    </source>
</evidence>
<dbReference type="AlphaFoldDB" id="A0AAE0Z865"/>
<name>A0AAE0Z865_9GAST</name>
<reference evidence="1" key="1">
    <citation type="journal article" date="2023" name="G3 (Bethesda)">
        <title>A reference genome for the long-term kleptoplast-retaining sea slug Elysia crispata morphotype clarki.</title>
        <authorList>
            <person name="Eastman K.E."/>
            <person name="Pendleton A.L."/>
            <person name="Shaikh M.A."/>
            <person name="Suttiyut T."/>
            <person name="Ogas R."/>
            <person name="Tomko P."/>
            <person name="Gavelis G."/>
            <person name="Widhalm J.R."/>
            <person name="Wisecaver J.H."/>
        </authorList>
    </citation>
    <scope>NUCLEOTIDE SEQUENCE</scope>
    <source>
        <strain evidence="1">ECLA1</strain>
    </source>
</reference>
<gene>
    <name evidence="1" type="ORF">RRG08_040578</name>
</gene>
<sequence>MGFDLEWPALVSRSDTCSAETDILALLSQPPDRCFTGLEDSNHASQLVCSVIPAGDKAPDQILILAFLQLLSSPPLGNPAFLAVFKHYTSFFSPR</sequence>
<proteinExistence type="predicted"/>
<keyword evidence="2" id="KW-1185">Reference proteome</keyword>
<comment type="caution">
    <text evidence="1">The sequence shown here is derived from an EMBL/GenBank/DDBJ whole genome shotgun (WGS) entry which is preliminary data.</text>
</comment>
<dbReference type="EMBL" id="JAWDGP010004431">
    <property type="protein sequence ID" value="KAK3764557.1"/>
    <property type="molecule type" value="Genomic_DNA"/>
</dbReference>
<protein>
    <submittedName>
        <fullName evidence="1">Uncharacterized protein</fullName>
    </submittedName>
</protein>